<dbReference type="GO" id="GO:0004519">
    <property type="term" value="F:endonuclease activity"/>
    <property type="evidence" value="ECO:0007669"/>
    <property type="project" value="UniProtKB-KW"/>
</dbReference>
<evidence type="ECO:0000313" key="8">
    <source>
        <dbReference type="EMBL" id="KKO74183.1"/>
    </source>
</evidence>
<keyword evidence="9" id="KW-1185">Reference proteome</keyword>
<dbReference type="Pfam" id="PF17917">
    <property type="entry name" value="RT_RNaseH"/>
    <property type="match status" value="1"/>
</dbReference>
<keyword evidence="2" id="KW-0548">Nucleotidyltransferase</keyword>
<sequence>MYAIFWAVKKFEYELRGRRFKIETDNKSPAEIINKPNFDNARINR</sequence>
<dbReference type="Proteomes" id="UP000034350">
    <property type="component" value="Unassembled WGS sequence"/>
</dbReference>
<gene>
    <name evidence="8" type="ORF">AAJ76_1050009473</name>
</gene>
<evidence type="ECO:0000256" key="1">
    <source>
        <dbReference type="ARBA" id="ARBA00022679"/>
    </source>
</evidence>
<evidence type="ECO:0000259" key="7">
    <source>
        <dbReference type="Pfam" id="PF17917"/>
    </source>
</evidence>
<keyword evidence="1" id="KW-0808">Transferase</keyword>
<keyword evidence="4" id="KW-0255">Endonuclease</keyword>
<keyword evidence="6" id="KW-0695">RNA-directed DNA polymerase</keyword>
<dbReference type="RefSeq" id="XP_024329925.1">
    <property type="nucleotide sequence ID" value="XM_024473708.1"/>
</dbReference>
<dbReference type="EMBL" id="JPQZ01000105">
    <property type="protein sequence ID" value="KKO74183.1"/>
    <property type="molecule type" value="Genomic_DNA"/>
</dbReference>
<dbReference type="GeneID" id="36318605"/>
<evidence type="ECO:0000313" key="9">
    <source>
        <dbReference type="Proteomes" id="UP000034350"/>
    </source>
</evidence>
<evidence type="ECO:0000256" key="6">
    <source>
        <dbReference type="ARBA" id="ARBA00022918"/>
    </source>
</evidence>
<evidence type="ECO:0000256" key="3">
    <source>
        <dbReference type="ARBA" id="ARBA00022722"/>
    </source>
</evidence>
<proteinExistence type="predicted"/>
<accession>A0A0F9WM92</accession>
<reference evidence="8 9" key="1">
    <citation type="journal article" date="2015" name="Environ. Microbiol.">
        <title>Genome analyses suggest the presence of polyploidy and recent human-driven expansions in eight global populations of the honeybee pathogen Nosema ceranae.</title>
        <authorList>
            <person name="Pelin A."/>
            <person name="Selman M."/>
            <person name="Aris-Brosou S."/>
            <person name="Farinelli L."/>
            <person name="Corradi N."/>
        </authorList>
    </citation>
    <scope>NUCLEOTIDE SEQUENCE [LARGE SCALE GENOMIC DNA]</scope>
    <source>
        <strain evidence="8 9">PA08 1199</strain>
    </source>
</reference>
<dbReference type="GO" id="GO:0003964">
    <property type="term" value="F:RNA-directed DNA polymerase activity"/>
    <property type="evidence" value="ECO:0007669"/>
    <property type="project" value="UniProtKB-KW"/>
</dbReference>
<keyword evidence="5" id="KW-0378">Hydrolase</keyword>
<name>A0A0F9WM92_9MICR</name>
<protein>
    <submittedName>
        <fullName evidence="8">Krab-a domain-containing protein</fullName>
    </submittedName>
</protein>
<evidence type="ECO:0000256" key="2">
    <source>
        <dbReference type="ARBA" id="ARBA00022695"/>
    </source>
</evidence>
<dbReference type="GO" id="GO:0016787">
    <property type="term" value="F:hydrolase activity"/>
    <property type="evidence" value="ECO:0007669"/>
    <property type="project" value="UniProtKB-KW"/>
</dbReference>
<evidence type="ECO:0000256" key="4">
    <source>
        <dbReference type="ARBA" id="ARBA00022759"/>
    </source>
</evidence>
<organism evidence="8 9">
    <name type="scientific">Vairimorpha ceranae</name>
    <dbReference type="NCBI Taxonomy" id="40302"/>
    <lineage>
        <taxon>Eukaryota</taxon>
        <taxon>Fungi</taxon>
        <taxon>Fungi incertae sedis</taxon>
        <taxon>Microsporidia</taxon>
        <taxon>Nosematidae</taxon>
        <taxon>Vairimorpha</taxon>
    </lineage>
</organism>
<dbReference type="AlphaFoldDB" id="A0A0F9WM92"/>
<keyword evidence="3" id="KW-0540">Nuclease</keyword>
<comment type="caution">
    <text evidence="8">The sequence shown here is derived from an EMBL/GenBank/DDBJ whole genome shotgun (WGS) entry which is preliminary data.</text>
</comment>
<dbReference type="InterPro" id="IPR041373">
    <property type="entry name" value="RT_RNaseH"/>
</dbReference>
<evidence type="ECO:0000256" key="5">
    <source>
        <dbReference type="ARBA" id="ARBA00022801"/>
    </source>
</evidence>
<feature type="domain" description="Reverse transcriptase RNase H-like" evidence="7">
    <location>
        <begin position="1"/>
        <end position="45"/>
    </location>
</feature>
<dbReference type="VEuPathDB" id="MicrosporidiaDB:AAJ76_1050009473"/>
<dbReference type="OrthoDB" id="2194934at2759"/>